<dbReference type="EC" id="3.5.1.18" evidence="5"/>
<keyword evidence="15" id="KW-0175">Coiled coil</keyword>
<evidence type="ECO:0000256" key="8">
    <source>
        <dbReference type="ARBA" id="ARBA00022723"/>
    </source>
</evidence>
<evidence type="ECO:0000256" key="4">
    <source>
        <dbReference type="ARBA" id="ARBA00006247"/>
    </source>
</evidence>
<keyword evidence="18" id="KW-1185">Reference proteome</keyword>
<evidence type="ECO:0000313" key="17">
    <source>
        <dbReference type="EMBL" id="SHE94484.1"/>
    </source>
</evidence>
<dbReference type="GO" id="GO:0009089">
    <property type="term" value="P:lysine biosynthetic process via diaminopimelate"/>
    <property type="evidence" value="ECO:0007669"/>
    <property type="project" value="UniProtKB-UniPathway"/>
</dbReference>
<dbReference type="PANTHER" id="PTHR43808:SF8">
    <property type="entry name" value="PEPTIDASE M20 DIMERISATION DOMAIN-CONTAINING PROTEIN"/>
    <property type="match status" value="1"/>
</dbReference>
<dbReference type="RefSeq" id="WP_072976366.1">
    <property type="nucleotide sequence ID" value="NZ_FQTY01000012.1"/>
</dbReference>
<evidence type="ECO:0000256" key="13">
    <source>
        <dbReference type="ARBA" id="ARBA00023285"/>
    </source>
</evidence>
<evidence type="ECO:0000256" key="2">
    <source>
        <dbReference type="ARBA" id="ARBA00001947"/>
    </source>
</evidence>
<dbReference type="Gene3D" id="3.40.630.10">
    <property type="entry name" value="Zn peptidases"/>
    <property type="match status" value="2"/>
</dbReference>
<dbReference type="InterPro" id="IPR050072">
    <property type="entry name" value="Peptidase_M20A"/>
</dbReference>
<keyword evidence="9" id="KW-0378">Hydrolase</keyword>
<evidence type="ECO:0000256" key="5">
    <source>
        <dbReference type="ARBA" id="ARBA00011921"/>
    </source>
</evidence>
<dbReference type="InterPro" id="IPR011650">
    <property type="entry name" value="Peptidase_M20_dimer"/>
</dbReference>
<dbReference type="STRING" id="1123404.SAMN02745784_02295"/>
<evidence type="ECO:0000256" key="6">
    <source>
        <dbReference type="ARBA" id="ARBA00016853"/>
    </source>
</evidence>
<organism evidence="17 18">
    <name type="scientific">Tissierella praeacuta DSM 18095</name>
    <dbReference type="NCBI Taxonomy" id="1123404"/>
    <lineage>
        <taxon>Bacteria</taxon>
        <taxon>Bacillati</taxon>
        <taxon>Bacillota</taxon>
        <taxon>Tissierellia</taxon>
        <taxon>Tissierellales</taxon>
        <taxon>Tissierellaceae</taxon>
        <taxon>Tissierella</taxon>
    </lineage>
</organism>
<dbReference type="InterPro" id="IPR010182">
    <property type="entry name" value="ArgE/DapE"/>
</dbReference>
<dbReference type="GO" id="GO:0009014">
    <property type="term" value="F:succinyl-diaminopimelate desuccinylase activity"/>
    <property type="evidence" value="ECO:0007669"/>
    <property type="project" value="UniProtKB-EC"/>
</dbReference>
<keyword evidence="13" id="KW-0170">Cobalt</keyword>
<comment type="cofactor">
    <cofactor evidence="2">
        <name>Zn(2+)</name>
        <dbReference type="ChEBI" id="CHEBI:29105"/>
    </cofactor>
</comment>
<name>A0A1M4XLN8_9FIRM</name>
<dbReference type="NCBIfam" id="NF006365">
    <property type="entry name" value="PRK08588.1"/>
    <property type="match status" value="1"/>
</dbReference>
<keyword evidence="11" id="KW-0220">Diaminopimelate biosynthesis</keyword>
<gene>
    <name evidence="17" type="ORF">SAMN02745784_02295</name>
</gene>
<evidence type="ECO:0000256" key="15">
    <source>
        <dbReference type="SAM" id="Coils"/>
    </source>
</evidence>
<dbReference type="PROSITE" id="PS00758">
    <property type="entry name" value="ARGE_DAPE_CPG2_1"/>
    <property type="match status" value="1"/>
</dbReference>
<feature type="coiled-coil region" evidence="15">
    <location>
        <begin position="275"/>
        <end position="302"/>
    </location>
</feature>
<evidence type="ECO:0000313" key="18">
    <source>
        <dbReference type="Proteomes" id="UP000184114"/>
    </source>
</evidence>
<dbReference type="SUPFAM" id="SSF53187">
    <property type="entry name" value="Zn-dependent exopeptidases"/>
    <property type="match status" value="1"/>
</dbReference>
<dbReference type="Pfam" id="PF07687">
    <property type="entry name" value="M20_dimer"/>
    <property type="match status" value="1"/>
</dbReference>
<dbReference type="Proteomes" id="UP000184114">
    <property type="component" value="Unassembled WGS sequence"/>
</dbReference>
<keyword evidence="8" id="KW-0479">Metal-binding</keyword>
<dbReference type="AlphaFoldDB" id="A0A1M4XLN8"/>
<evidence type="ECO:0000256" key="9">
    <source>
        <dbReference type="ARBA" id="ARBA00022801"/>
    </source>
</evidence>
<evidence type="ECO:0000256" key="11">
    <source>
        <dbReference type="ARBA" id="ARBA00022915"/>
    </source>
</evidence>
<keyword evidence="10" id="KW-0862">Zinc</keyword>
<evidence type="ECO:0000259" key="16">
    <source>
        <dbReference type="Pfam" id="PF07687"/>
    </source>
</evidence>
<comment type="cofactor">
    <cofactor evidence="1">
        <name>Co(2+)</name>
        <dbReference type="ChEBI" id="CHEBI:48828"/>
    </cofactor>
</comment>
<accession>A0A1M4XLN8</accession>
<evidence type="ECO:0000256" key="7">
    <source>
        <dbReference type="ARBA" id="ARBA00022605"/>
    </source>
</evidence>
<keyword evidence="12" id="KW-0457">Lysine biosynthesis</keyword>
<dbReference type="GO" id="GO:0019877">
    <property type="term" value="P:diaminopimelate biosynthetic process"/>
    <property type="evidence" value="ECO:0007669"/>
    <property type="project" value="UniProtKB-KW"/>
</dbReference>
<dbReference type="Gene3D" id="3.30.70.360">
    <property type="match status" value="1"/>
</dbReference>
<proteinExistence type="inferred from homology"/>
<evidence type="ECO:0000256" key="14">
    <source>
        <dbReference type="ARBA" id="ARBA00051301"/>
    </source>
</evidence>
<dbReference type="InterPro" id="IPR002933">
    <property type="entry name" value="Peptidase_M20"/>
</dbReference>
<keyword evidence="7" id="KW-0028">Amino-acid biosynthesis</keyword>
<comment type="similarity">
    <text evidence="4">Belongs to the peptidase M20A family.</text>
</comment>
<feature type="domain" description="Peptidase M20 dimerisation" evidence="16">
    <location>
        <begin position="182"/>
        <end position="287"/>
    </location>
</feature>
<dbReference type="CDD" id="cd08659">
    <property type="entry name" value="M20_ArgE_DapE-like"/>
    <property type="match status" value="1"/>
</dbReference>
<dbReference type="GeneID" id="90994191"/>
<evidence type="ECO:0000256" key="1">
    <source>
        <dbReference type="ARBA" id="ARBA00001941"/>
    </source>
</evidence>
<dbReference type="PANTHER" id="PTHR43808">
    <property type="entry name" value="ACETYLORNITHINE DEACETYLASE"/>
    <property type="match status" value="1"/>
</dbReference>
<sequence length="391" mass="43052">MKDSNILKLVDKDEAIDLLQKMIGFRTVNEPGDELPLAKFIKQRLDEIGLESVVDDLGNNRGNVIGRLRGTGEREALLFNGHLDTVPPGDIQWDYDPYSGKVVDGKIYGRGSADMKGGLAAMFIALKAVKEAGWKLKGDFIYSATAGEEIDSIGAVKFVQDGGLDEVGAIIIGEPSAGKINIAEKGAFWVEITTYGKTAHGAFPQKGINAVTHMNALLSELISYRFKYEENSTLGHPTMNISTINGGVKTNVVPDKCSITIDMRTVPGMIHSEIAKDFERIIEKLATEIDDFKADIKILNDRAAVETKPNHPFVKLAEETIKEEFGREVKAQGVNFYTDASIFLPAKEIPCIFYGPGDSTMAHQPNEYITIDSLMESVHFYIAMIERYLVL</sequence>
<evidence type="ECO:0000256" key="12">
    <source>
        <dbReference type="ARBA" id="ARBA00023154"/>
    </source>
</evidence>
<dbReference type="Pfam" id="PF01546">
    <property type="entry name" value="Peptidase_M20"/>
    <property type="match status" value="1"/>
</dbReference>
<dbReference type="InterPro" id="IPR036264">
    <property type="entry name" value="Bact_exopeptidase_dim_dom"/>
</dbReference>
<dbReference type="InterPro" id="IPR001261">
    <property type="entry name" value="ArgE/DapE_CS"/>
</dbReference>
<dbReference type="NCBIfam" id="TIGR01910">
    <property type="entry name" value="DapE-ArgE"/>
    <property type="match status" value="1"/>
</dbReference>
<dbReference type="EMBL" id="FQTY01000012">
    <property type="protein sequence ID" value="SHE94484.1"/>
    <property type="molecule type" value="Genomic_DNA"/>
</dbReference>
<comment type="catalytic activity">
    <reaction evidence="14">
        <text>N-succinyl-(2S,6S)-2,6-diaminopimelate + H2O = (2S,6S)-2,6-diaminopimelate + succinate</text>
        <dbReference type="Rhea" id="RHEA:22608"/>
        <dbReference type="ChEBI" id="CHEBI:15377"/>
        <dbReference type="ChEBI" id="CHEBI:30031"/>
        <dbReference type="ChEBI" id="CHEBI:57609"/>
        <dbReference type="ChEBI" id="CHEBI:58087"/>
        <dbReference type="EC" id="3.5.1.18"/>
    </reaction>
</comment>
<dbReference type="SUPFAM" id="SSF55031">
    <property type="entry name" value="Bacterial exopeptidase dimerisation domain"/>
    <property type="match status" value="1"/>
</dbReference>
<evidence type="ECO:0000256" key="3">
    <source>
        <dbReference type="ARBA" id="ARBA00005130"/>
    </source>
</evidence>
<protein>
    <recommendedName>
        <fullName evidence="6">Probable succinyl-diaminopimelate desuccinylase</fullName>
        <ecNumber evidence="5">3.5.1.18</ecNumber>
    </recommendedName>
</protein>
<dbReference type="GO" id="GO:0046872">
    <property type="term" value="F:metal ion binding"/>
    <property type="evidence" value="ECO:0007669"/>
    <property type="project" value="UniProtKB-KW"/>
</dbReference>
<comment type="pathway">
    <text evidence="3">Amino-acid biosynthesis; L-lysine biosynthesis via DAP pathway; LL-2,6-diaminopimelate from (S)-tetrahydrodipicolinate (succinylase route): step 3/3.</text>
</comment>
<dbReference type="UniPathway" id="UPA00034">
    <property type="reaction ID" value="UER00021"/>
</dbReference>
<evidence type="ECO:0000256" key="10">
    <source>
        <dbReference type="ARBA" id="ARBA00022833"/>
    </source>
</evidence>
<reference evidence="18" key="1">
    <citation type="submission" date="2016-11" db="EMBL/GenBank/DDBJ databases">
        <authorList>
            <person name="Varghese N."/>
            <person name="Submissions S."/>
        </authorList>
    </citation>
    <scope>NUCLEOTIDE SEQUENCE [LARGE SCALE GENOMIC DNA]</scope>
    <source>
        <strain evidence="18">DSM 18095</strain>
    </source>
</reference>